<proteinExistence type="predicted"/>
<evidence type="ECO:0000313" key="4">
    <source>
        <dbReference type="Proteomes" id="UP000244912"/>
    </source>
</evidence>
<dbReference type="OrthoDB" id="7666115at2"/>
<accession>A0A2R8BU35</accession>
<feature type="compositionally biased region" description="Basic and acidic residues" evidence="1">
    <location>
        <begin position="111"/>
        <end position="120"/>
    </location>
</feature>
<protein>
    <submittedName>
        <fullName evidence="3">Uncharacterized protein</fullName>
    </submittedName>
</protein>
<evidence type="ECO:0000256" key="2">
    <source>
        <dbReference type="SAM" id="SignalP"/>
    </source>
</evidence>
<dbReference type="AlphaFoldDB" id="A0A2R8BU35"/>
<evidence type="ECO:0000256" key="1">
    <source>
        <dbReference type="SAM" id="MobiDB-lite"/>
    </source>
</evidence>
<gene>
    <name evidence="3" type="ORF">PAA8504_01475</name>
</gene>
<reference evidence="3 4" key="1">
    <citation type="submission" date="2018-03" db="EMBL/GenBank/DDBJ databases">
        <authorList>
            <person name="Keele B.F."/>
        </authorList>
    </citation>
    <scope>NUCLEOTIDE SEQUENCE [LARGE SCALE GENOMIC DNA]</scope>
    <source>
        <strain evidence="3 4">CECT 8504</strain>
    </source>
</reference>
<organism evidence="3 4">
    <name type="scientific">Palleronia abyssalis</name>
    <dbReference type="NCBI Taxonomy" id="1501240"/>
    <lineage>
        <taxon>Bacteria</taxon>
        <taxon>Pseudomonadati</taxon>
        <taxon>Pseudomonadota</taxon>
        <taxon>Alphaproteobacteria</taxon>
        <taxon>Rhodobacterales</taxon>
        <taxon>Roseobacteraceae</taxon>
        <taxon>Palleronia</taxon>
    </lineage>
</organism>
<sequence>MSKLLIGGALALALSSTALHAAPVRGQSGPAHLAPAQGDLIWLANNGKGNGGGAKKQKSGGNPGKGKPDRGKAGTGKGNGNPGKAKGRAEAGNGKPAHAGGPKGNGTGNADRGRGPKTGEARAAAVDRITTTPAPEGRDMLRVLGASGLSLLTPGLSAAEAPAEELITYSNCPPGLAKKDPPCVPPGLAKKGVTYDEWASYDRDRYDEIWVERRDEWLDLERDADSDAELLLSSDEIARLFDLDRAPEGQRYALIDGLPVLLGEEDYAALRLVNSLARLPDDMAQTRIAPTAALTQNELIRLYGLPPLAEGQNYSVLNGELLQLSDANYEILQLIRIARAVL</sequence>
<evidence type="ECO:0000313" key="3">
    <source>
        <dbReference type="EMBL" id="SPJ23662.1"/>
    </source>
</evidence>
<dbReference type="EMBL" id="ONZF01000002">
    <property type="protein sequence ID" value="SPJ23662.1"/>
    <property type="molecule type" value="Genomic_DNA"/>
</dbReference>
<feature type="region of interest" description="Disordered" evidence="1">
    <location>
        <begin position="44"/>
        <end position="123"/>
    </location>
</feature>
<dbReference type="RefSeq" id="WP_108893473.1">
    <property type="nucleotide sequence ID" value="NZ_ONZF01000002.1"/>
</dbReference>
<name>A0A2R8BU35_9RHOB</name>
<keyword evidence="4" id="KW-1185">Reference proteome</keyword>
<feature type="chain" id="PRO_5015343069" evidence="2">
    <location>
        <begin position="22"/>
        <end position="342"/>
    </location>
</feature>
<keyword evidence="2" id="KW-0732">Signal</keyword>
<dbReference type="Proteomes" id="UP000244912">
    <property type="component" value="Unassembled WGS sequence"/>
</dbReference>
<feature type="signal peptide" evidence="2">
    <location>
        <begin position="1"/>
        <end position="21"/>
    </location>
</feature>